<comment type="caution">
    <text evidence="1">The sequence shown here is derived from an EMBL/GenBank/DDBJ whole genome shotgun (WGS) entry which is preliminary data.</text>
</comment>
<accession>A0A4C1USK5</accession>
<organism evidence="1 2">
    <name type="scientific">Eumeta variegata</name>
    <name type="common">Bagworm moth</name>
    <name type="synonym">Eumeta japonica</name>
    <dbReference type="NCBI Taxonomy" id="151549"/>
    <lineage>
        <taxon>Eukaryota</taxon>
        <taxon>Metazoa</taxon>
        <taxon>Ecdysozoa</taxon>
        <taxon>Arthropoda</taxon>
        <taxon>Hexapoda</taxon>
        <taxon>Insecta</taxon>
        <taxon>Pterygota</taxon>
        <taxon>Neoptera</taxon>
        <taxon>Endopterygota</taxon>
        <taxon>Lepidoptera</taxon>
        <taxon>Glossata</taxon>
        <taxon>Ditrysia</taxon>
        <taxon>Tineoidea</taxon>
        <taxon>Psychidae</taxon>
        <taxon>Oiketicinae</taxon>
        <taxon>Eumeta</taxon>
    </lineage>
</organism>
<reference evidence="1 2" key="1">
    <citation type="journal article" date="2019" name="Commun. Biol.">
        <title>The bagworm genome reveals a unique fibroin gene that provides high tensile strength.</title>
        <authorList>
            <person name="Kono N."/>
            <person name="Nakamura H."/>
            <person name="Ohtoshi R."/>
            <person name="Tomita M."/>
            <person name="Numata K."/>
            <person name="Arakawa K."/>
        </authorList>
    </citation>
    <scope>NUCLEOTIDE SEQUENCE [LARGE SCALE GENOMIC DNA]</scope>
</reference>
<sequence>MTYCADITLFGPSFFSAEFTLSPISRHYDAFVSNFTAAKFQKQWWPDDQERLFADPKVELIKAGDKREADSRMEEDSVPSHKFERYRCRYDNLNCFGTDLRTDEFLSQIKEQSYLASETMLSRRFRTSSPYWRQRLSAAPNPGSADAEGGSLSSYCTRKLKRQFTYKKITIGVIRTSYK</sequence>
<evidence type="ECO:0000313" key="2">
    <source>
        <dbReference type="Proteomes" id="UP000299102"/>
    </source>
</evidence>
<evidence type="ECO:0000313" key="1">
    <source>
        <dbReference type="EMBL" id="GBP29210.1"/>
    </source>
</evidence>
<dbReference type="EMBL" id="BGZK01000217">
    <property type="protein sequence ID" value="GBP29210.1"/>
    <property type="molecule type" value="Genomic_DNA"/>
</dbReference>
<dbReference type="Proteomes" id="UP000299102">
    <property type="component" value="Unassembled WGS sequence"/>
</dbReference>
<protein>
    <submittedName>
        <fullName evidence="1">Uncharacterized protein</fullName>
    </submittedName>
</protein>
<name>A0A4C1USK5_EUMVA</name>
<proteinExistence type="predicted"/>
<keyword evidence="2" id="KW-1185">Reference proteome</keyword>
<gene>
    <name evidence="1" type="ORF">EVAR_20572_1</name>
</gene>
<dbReference type="AlphaFoldDB" id="A0A4C1USK5"/>